<dbReference type="KEGG" id="tfr:BR63_15400"/>
<dbReference type="InterPro" id="IPR050340">
    <property type="entry name" value="Cytosolic_Fe-S_CAF"/>
</dbReference>
<dbReference type="PROSITE" id="PS00198">
    <property type="entry name" value="4FE4S_FER_1"/>
    <property type="match status" value="1"/>
</dbReference>
<dbReference type="RefSeq" id="WP_034423748.1">
    <property type="nucleotide sequence ID" value="NZ_CP045798.1"/>
</dbReference>
<dbReference type="Pfam" id="PF00037">
    <property type="entry name" value="Fer4"/>
    <property type="match status" value="2"/>
</dbReference>
<dbReference type="NCBIfam" id="TIGR04105">
    <property type="entry name" value="FeFe_hydrog_B1"/>
    <property type="match status" value="1"/>
</dbReference>
<keyword evidence="3" id="KW-0411">Iron-sulfur</keyword>
<evidence type="ECO:0000313" key="5">
    <source>
        <dbReference type="EMBL" id="QNB47544.1"/>
    </source>
</evidence>
<dbReference type="SUPFAM" id="SSF54862">
    <property type="entry name" value="4Fe-4S ferredoxins"/>
    <property type="match status" value="1"/>
</dbReference>
<dbReference type="Proteomes" id="UP000515847">
    <property type="component" value="Chromosome"/>
</dbReference>
<proteinExistence type="predicted"/>
<dbReference type="InterPro" id="IPR004108">
    <property type="entry name" value="Fe_hydrogenase_lsu_C"/>
</dbReference>
<dbReference type="PROSITE" id="PS51379">
    <property type="entry name" value="4FE4S_FER_2"/>
    <property type="match status" value="2"/>
</dbReference>
<keyword evidence="6" id="KW-1185">Reference proteome</keyword>
<feature type="domain" description="4Fe-4S ferredoxin-type" evidence="4">
    <location>
        <begin position="185"/>
        <end position="214"/>
    </location>
</feature>
<reference evidence="5 6" key="1">
    <citation type="journal article" date="2019" name="Front. Microbiol.">
        <title>Thermoanaerosceptrum fracticalcis gen. nov. sp. nov., a Novel Fumarate-Fermenting Microorganism From a Deep Fractured Carbonate Aquifer of the US Great Basin.</title>
        <authorList>
            <person name="Hamilton-Brehm S.D."/>
            <person name="Stewart L.E."/>
            <person name="Zavarin M."/>
            <person name="Caldwell M."/>
            <person name="Lawson P.A."/>
            <person name="Onstott T.C."/>
            <person name="Grzymski J."/>
            <person name="Neveux I."/>
            <person name="Lollar B.S."/>
            <person name="Russell C.E."/>
            <person name="Moser D.P."/>
        </authorList>
    </citation>
    <scope>NUCLEOTIDE SEQUENCE [LARGE SCALE GENOMIC DNA]</scope>
    <source>
        <strain evidence="5 6">DRI-13</strain>
    </source>
</reference>
<evidence type="ECO:0000256" key="2">
    <source>
        <dbReference type="ARBA" id="ARBA00023004"/>
    </source>
</evidence>
<dbReference type="OrthoDB" id="9798098at2"/>
<dbReference type="Gene3D" id="3.40.950.10">
    <property type="entry name" value="Fe-only Hydrogenase (Larger Subunit), Chain L, domain 3"/>
    <property type="match status" value="1"/>
</dbReference>
<evidence type="ECO:0000259" key="4">
    <source>
        <dbReference type="PROSITE" id="PS51379"/>
    </source>
</evidence>
<evidence type="ECO:0000313" key="6">
    <source>
        <dbReference type="Proteomes" id="UP000515847"/>
    </source>
</evidence>
<dbReference type="SUPFAM" id="SSF53920">
    <property type="entry name" value="Fe-only hydrogenase"/>
    <property type="match status" value="1"/>
</dbReference>
<name>A0A7G6E640_THEFR</name>
<dbReference type="AlphaFoldDB" id="A0A7G6E640"/>
<dbReference type="GO" id="GO:0051536">
    <property type="term" value="F:iron-sulfur cluster binding"/>
    <property type="evidence" value="ECO:0007669"/>
    <property type="project" value="UniProtKB-KW"/>
</dbReference>
<gene>
    <name evidence="5" type="ORF">BR63_15400</name>
</gene>
<accession>A0A7G6E640</accession>
<dbReference type="InterPro" id="IPR017900">
    <property type="entry name" value="4Fe4S_Fe_S_CS"/>
</dbReference>
<dbReference type="InterPro" id="IPR027631">
    <property type="entry name" value="Mono_FeFe_hydrog"/>
</dbReference>
<dbReference type="InterPro" id="IPR017896">
    <property type="entry name" value="4Fe4S_Fe-S-bd"/>
</dbReference>
<keyword evidence="1" id="KW-0479">Metal-binding</keyword>
<protein>
    <recommendedName>
        <fullName evidence="4">4Fe-4S ferredoxin-type domain-containing protein</fullName>
    </recommendedName>
</protein>
<organism evidence="5 6">
    <name type="scientific">Thermanaerosceptrum fracticalcis</name>
    <dbReference type="NCBI Taxonomy" id="1712410"/>
    <lineage>
        <taxon>Bacteria</taxon>
        <taxon>Bacillati</taxon>
        <taxon>Bacillota</taxon>
        <taxon>Clostridia</taxon>
        <taxon>Eubacteriales</taxon>
        <taxon>Peptococcaceae</taxon>
        <taxon>Thermanaerosceptrum</taxon>
    </lineage>
</organism>
<evidence type="ECO:0000256" key="3">
    <source>
        <dbReference type="ARBA" id="ARBA00023014"/>
    </source>
</evidence>
<dbReference type="Gene3D" id="3.30.70.20">
    <property type="match status" value="2"/>
</dbReference>
<dbReference type="PANTHER" id="PTHR11615">
    <property type="entry name" value="NITRATE, FORMATE, IRON DEHYDROGENASE"/>
    <property type="match status" value="1"/>
</dbReference>
<sequence>MNHVSEITKIRRRVFTEVARLHWQGKLSEEIDNLPEKLVEQHQQRYRCCEYKEKAIYAERIKLAMGLSLTAENHKKPLGTLTEKALKFENDTKSQIEVIDIACDQCPINKFFVTNACRNCLVHSCQQSCPKGAISIVQNQAYIDQNRCVECGLCKKSCRYGAILEIHRPCEQSCGVKAIKSGEDRKAVIDHNKCVDCGACVISCPFGAISDRSQFLKVITLLKSKSRVVALVAPSIIGQFGQKEDPRSIFAALEQLGFAKTVEVAVGADIIAIAEGEEYLKRVPGEIPFLTSSCCPAFVKVVKDNFKDLEKNISSCVSPMAATASMLKEWDPEVKTVFIGPCMAKKREALEAGCIDAVLTYEELAALFVAVGINVSGIETMKEDEAQASAHGQGFASSGGVTQALLASLPEEKRSHVKPLKAEGLLECTQVLGKLAKGEITATFLEGMGCQGGCLGGPGVLVDSRLTKKFLYTRCSKQGMISCLENPRAREIISRHPHYLHRNNDKESGDV</sequence>
<dbReference type="EMBL" id="CP045798">
    <property type="protein sequence ID" value="QNB47544.1"/>
    <property type="molecule type" value="Genomic_DNA"/>
</dbReference>
<keyword evidence="2" id="KW-0408">Iron</keyword>
<dbReference type="InterPro" id="IPR009016">
    <property type="entry name" value="Fe_hydrogenase"/>
</dbReference>
<dbReference type="Pfam" id="PF02906">
    <property type="entry name" value="Fe_hyd_lg_C"/>
    <property type="match status" value="1"/>
</dbReference>
<dbReference type="GO" id="GO:0046872">
    <property type="term" value="F:metal ion binding"/>
    <property type="evidence" value="ECO:0007669"/>
    <property type="project" value="UniProtKB-KW"/>
</dbReference>
<evidence type="ECO:0000256" key="1">
    <source>
        <dbReference type="ARBA" id="ARBA00022723"/>
    </source>
</evidence>
<feature type="domain" description="4Fe-4S ferredoxin-type" evidence="4">
    <location>
        <begin position="139"/>
        <end position="169"/>
    </location>
</feature>